<proteinExistence type="predicted"/>
<dbReference type="Pfam" id="PF14276">
    <property type="entry name" value="DUF4363"/>
    <property type="match status" value="1"/>
</dbReference>
<name>A0ABV6K9X7_9BACI</name>
<dbReference type="EMBL" id="JBHLUX010000017">
    <property type="protein sequence ID" value="MFC0470112.1"/>
    <property type="molecule type" value="Genomic_DNA"/>
</dbReference>
<sequence length="90" mass="10733">MNDDDQLEKFMQNIESHVKENHWDEAQREHANAKTAWNIISKRIQYSVERETMYEISGLLSRIEGSIKGQDKNSALVEIYYFYELWANFS</sequence>
<dbReference type="RefSeq" id="WP_335961382.1">
    <property type="nucleotide sequence ID" value="NZ_JAXBLX010000016.1"/>
</dbReference>
<protein>
    <submittedName>
        <fullName evidence="1">DUF4363 family protein</fullName>
    </submittedName>
</protein>
<organism evidence="1 2">
    <name type="scientific">Halalkalibacter kiskunsagensis</name>
    <dbReference type="NCBI Taxonomy" id="1548599"/>
    <lineage>
        <taxon>Bacteria</taxon>
        <taxon>Bacillati</taxon>
        <taxon>Bacillota</taxon>
        <taxon>Bacilli</taxon>
        <taxon>Bacillales</taxon>
        <taxon>Bacillaceae</taxon>
        <taxon>Halalkalibacter</taxon>
    </lineage>
</organism>
<evidence type="ECO:0000313" key="2">
    <source>
        <dbReference type="Proteomes" id="UP001589838"/>
    </source>
</evidence>
<comment type="caution">
    <text evidence="1">The sequence shown here is derived from an EMBL/GenBank/DDBJ whole genome shotgun (WGS) entry which is preliminary data.</text>
</comment>
<dbReference type="Proteomes" id="UP001589838">
    <property type="component" value="Unassembled WGS sequence"/>
</dbReference>
<accession>A0ABV6K9X7</accession>
<dbReference type="InterPro" id="IPR025373">
    <property type="entry name" value="DUF4363"/>
</dbReference>
<keyword evidence="2" id="KW-1185">Reference proteome</keyword>
<evidence type="ECO:0000313" key="1">
    <source>
        <dbReference type="EMBL" id="MFC0470112.1"/>
    </source>
</evidence>
<gene>
    <name evidence="1" type="ORF">ACFFHM_06140</name>
</gene>
<reference evidence="1 2" key="1">
    <citation type="submission" date="2024-09" db="EMBL/GenBank/DDBJ databases">
        <authorList>
            <person name="Sun Q."/>
            <person name="Mori K."/>
        </authorList>
    </citation>
    <scope>NUCLEOTIDE SEQUENCE [LARGE SCALE GENOMIC DNA]</scope>
    <source>
        <strain evidence="1 2">NCAIM B.02610</strain>
    </source>
</reference>